<evidence type="ECO:0000313" key="8">
    <source>
        <dbReference type="EMBL" id="NVN39269.1"/>
    </source>
</evidence>
<dbReference type="Proteomes" id="UP000585665">
    <property type="component" value="Unassembled WGS sequence"/>
</dbReference>
<protein>
    <recommendedName>
        <fullName evidence="2">histidine kinase</fullName>
        <ecNumber evidence="2">2.7.13.3</ecNumber>
    </recommendedName>
</protein>
<evidence type="ECO:0000259" key="6">
    <source>
        <dbReference type="PROSITE" id="PS50109"/>
    </source>
</evidence>
<dbReference type="CDD" id="cd00082">
    <property type="entry name" value="HisKA"/>
    <property type="match status" value="1"/>
</dbReference>
<keyword evidence="9" id="KW-1185">Reference proteome</keyword>
<keyword evidence="3 4" id="KW-0597">Phosphoprotein</keyword>
<dbReference type="PROSITE" id="PS50109">
    <property type="entry name" value="HIS_KIN"/>
    <property type="match status" value="1"/>
</dbReference>
<feature type="coiled-coil region" evidence="5">
    <location>
        <begin position="258"/>
        <end position="312"/>
    </location>
</feature>
<accession>A0A850P9A6</accession>
<sequence length="586" mass="63428">MLEQHGFQVERVESGEVALDRLAHDIPDLVIADYHLPGMNGGQMARQIRMSASTRLVPVLMLTEGAEPGLEREGLESGADAYVSKSALPEVLVLRIRALLRQTGRQGGEDALPFRRARIVVLTGDDTRSSRTPGALVALLSRDGHLVTEEHDPDGLIESGWLDPDRAPDCIVVDLVTTRFDGVAFCRRLDALRQRVLLAGDVPLRILGLCRQSDYRSDASLRLFEAGVDDLVPEDIDSDVLALRIRVLVRRKLGQDEIRRQEDERRAQEAAVASARLEASVNAAKASLAGALEQANRELAHANHALIEAQGKLVQSAKMASLGELVAGIAHEINNPLAFTIAHKDTVERALDRLMNEAAPPDAGTREALLAKCRARVGSMALGLKRIQNLVLSLRKFSRLDEGAFQEVDVPEAVDVALALLTHKIGPGIVIETDLRAPAVLYCQPALLNQVVMNLLSNAIDAIVREGDSEGRGDHRMVTGRIRIATRLYPSSDSTEPSYIIEVEDSGPGIPPETRERIFEPFFTTKPVGAGTGLGLAIAYGVMQAHHGAIAIDESGLGGARFTLTVPYRALEAPDTAAPYSSQETP</sequence>
<dbReference type="SMART" id="SM00448">
    <property type="entry name" value="REC"/>
    <property type="match status" value="1"/>
</dbReference>
<dbReference type="Gene3D" id="1.10.287.130">
    <property type="match status" value="1"/>
</dbReference>
<dbReference type="InterPro" id="IPR036097">
    <property type="entry name" value="HisK_dim/P_sf"/>
</dbReference>
<evidence type="ECO:0000259" key="7">
    <source>
        <dbReference type="PROSITE" id="PS50110"/>
    </source>
</evidence>
<dbReference type="PROSITE" id="PS50110">
    <property type="entry name" value="RESPONSE_REGULATORY"/>
    <property type="match status" value="1"/>
</dbReference>
<keyword evidence="5" id="KW-0175">Coiled coil</keyword>
<evidence type="ECO:0000256" key="4">
    <source>
        <dbReference type="PROSITE-ProRule" id="PRU00169"/>
    </source>
</evidence>
<dbReference type="PANTHER" id="PTHR43065">
    <property type="entry name" value="SENSOR HISTIDINE KINASE"/>
    <property type="match status" value="1"/>
</dbReference>
<dbReference type="InterPro" id="IPR001789">
    <property type="entry name" value="Sig_transdc_resp-reg_receiver"/>
</dbReference>
<evidence type="ECO:0000256" key="5">
    <source>
        <dbReference type="SAM" id="Coils"/>
    </source>
</evidence>
<feature type="domain" description="Histidine kinase" evidence="6">
    <location>
        <begin position="328"/>
        <end position="570"/>
    </location>
</feature>
<dbReference type="Gene3D" id="3.40.50.2300">
    <property type="match status" value="2"/>
</dbReference>
<evidence type="ECO:0000313" key="9">
    <source>
        <dbReference type="Proteomes" id="UP000585665"/>
    </source>
</evidence>
<dbReference type="GO" id="GO:0000155">
    <property type="term" value="F:phosphorelay sensor kinase activity"/>
    <property type="evidence" value="ECO:0007669"/>
    <property type="project" value="InterPro"/>
</dbReference>
<dbReference type="SUPFAM" id="SSF47384">
    <property type="entry name" value="Homodimeric domain of signal transducing histidine kinase"/>
    <property type="match status" value="1"/>
</dbReference>
<feature type="domain" description="Response regulatory" evidence="7">
    <location>
        <begin position="1"/>
        <end position="100"/>
    </location>
</feature>
<name>A0A850P9A6_9PROT</name>
<evidence type="ECO:0000256" key="3">
    <source>
        <dbReference type="ARBA" id="ARBA00022553"/>
    </source>
</evidence>
<dbReference type="InterPro" id="IPR011006">
    <property type="entry name" value="CheY-like_superfamily"/>
</dbReference>
<dbReference type="InterPro" id="IPR003661">
    <property type="entry name" value="HisK_dim/P_dom"/>
</dbReference>
<dbReference type="Pfam" id="PF00072">
    <property type="entry name" value="Response_reg"/>
    <property type="match status" value="1"/>
</dbReference>
<dbReference type="InterPro" id="IPR003594">
    <property type="entry name" value="HATPase_dom"/>
</dbReference>
<comment type="caution">
    <text evidence="8">The sequence shown here is derived from an EMBL/GenBank/DDBJ whole genome shotgun (WGS) entry which is preliminary data.</text>
</comment>
<dbReference type="Pfam" id="PF02518">
    <property type="entry name" value="HATPase_c"/>
    <property type="match status" value="1"/>
</dbReference>
<dbReference type="InterPro" id="IPR005467">
    <property type="entry name" value="His_kinase_dom"/>
</dbReference>
<gene>
    <name evidence="8" type="ORF">HUK82_01640</name>
</gene>
<dbReference type="PRINTS" id="PR00344">
    <property type="entry name" value="BCTRLSENSOR"/>
</dbReference>
<feature type="modified residue" description="4-aspartylphosphate" evidence="4">
    <location>
        <position position="33"/>
    </location>
</feature>
<dbReference type="EMBL" id="JABXXR010000005">
    <property type="protein sequence ID" value="NVN39269.1"/>
    <property type="molecule type" value="Genomic_DNA"/>
</dbReference>
<dbReference type="PANTHER" id="PTHR43065:SF48">
    <property type="entry name" value="HISTIDINE KINASE"/>
    <property type="match status" value="1"/>
</dbReference>
<organism evidence="8 9">
    <name type="scientific">Ameyamaea chiangmaiensis</name>
    <dbReference type="NCBI Taxonomy" id="442969"/>
    <lineage>
        <taxon>Bacteria</taxon>
        <taxon>Pseudomonadati</taxon>
        <taxon>Pseudomonadota</taxon>
        <taxon>Alphaproteobacteria</taxon>
        <taxon>Acetobacterales</taxon>
        <taxon>Acetobacteraceae</taxon>
        <taxon>Ameyamaea</taxon>
    </lineage>
</organism>
<dbReference type="AlphaFoldDB" id="A0A850P9A6"/>
<evidence type="ECO:0000256" key="1">
    <source>
        <dbReference type="ARBA" id="ARBA00000085"/>
    </source>
</evidence>
<dbReference type="InterPro" id="IPR004358">
    <property type="entry name" value="Sig_transdc_His_kin-like_C"/>
</dbReference>
<reference evidence="8 9" key="1">
    <citation type="submission" date="2020-06" db="EMBL/GenBank/DDBJ databases">
        <title>Description of novel acetic acid bacteria.</title>
        <authorList>
            <person name="Sombolestani A."/>
        </authorList>
    </citation>
    <scope>NUCLEOTIDE SEQUENCE [LARGE SCALE GENOMIC DNA]</scope>
    <source>
        <strain evidence="8 9">LMG 27010</strain>
    </source>
</reference>
<dbReference type="Gene3D" id="3.30.565.10">
    <property type="entry name" value="Histidine kinase-like ATPase, C-terminal domain"/>
    <property type="match status" value="1"/>
</dbReference>
<evidence type="ECO:0000256" key="2">
    <source>
        <dbReference type="ARBA" id="ARBA00012438"/>
    </source>
</evidence>
<dbReference type="EC" id="2.7.13.3" evidence="2"/>
<dbReference type="SUPFAM" id="SSF55874">
    <property type="entry name" value="ATPase domain of HSP90 chaperone/DNA topoisomerase II/histidine kinase"/>
    <property type="match status" value="1"/>
</dbReference>
<dbReference type="InterPro" id="IPR036890">
    <property type="entry name" value="HATPase_C_sf"/>
</dbReference>
<dbReference type="SUPFAM" id="SSF52172">
    <property type="entry name" value="CheY-like"/>
    <property type="match status" value="2"/>
</dbReference>
<proteinExistence type="predicted"/>
<dbReference type="SMART" id="SM00387">
    <property type="entry name" value="HATPase_c"/>
    <property type="match status" value="1"/>
</dbReference>
<comment type="catalytic activity">
    <reaction evidence="1">
        <text>ATP + protein L-histidine = ADP + protein N-phospho-L-histidine.</text>
        <dbReference type="EC" id="2.7.13.3"/>
    </reaction>
</comment>